<dbReference type="PANTHER" id="PTHR36108">
    <property type="entry name" value="COLOSSIN-B-RELATED"/>
    <property type="match status" value="1"/>
</dbReference>
<gene>
    <name evidence="7" type="ORF">NCTC13940_01873</name>
</gene>
<evidence type="ECO:0000256" key="2">
    <source>
        <dbReference type="ARBA" id="ARBA00022525"/>
    </source>
</evidence>
<dbReference type="STRING" id="1214117.LFLEISCH_14696"/>
<evidence type="ECO:0000256" key="4">
    <source>
        <dbReference type="SAM" id="MobiDB-lite"/>
    </source>
</evidence>
<evidence type="ECO:0000313" key="7">
    <source>
        <dbReference type="EMBL" id="SQC70419.1"/>
    </source>
</evidence>
<evidence type="ECO:0000256" key="1">
    <source>
        <dbReference type="ARBA" id="ARBA00007257"/>
    </source>
</evidence>
<accession>A0A2X3JBG2</accession>
<feature type="domain" description="SpaA-like prealbumin fold" evidence="6">
    <location>
        <begin position="173"/>
        <end position="251"/>
    </location>
</feature>
<protein>
    <submittedName>
        <fullName evidence="7">Predicted outer membrane protein</fullName>
    </submittedName>
</protein>
<feature type="transmembrane region" description="Helical" evidence="5">
    <location>
        <begin position="582"/>
        <end position="601"/>
    </location>
</feature>
<evidence type="ECO:0000256" key="5">
    <source>
        <dbReference type="SAM" id="Phobius"/>
    </source>
</evidence>
<sequence length="609" mass="67088">MNITDSYLIEYKVNVVKAFDSYKNTATLTSDEFNKSDSILARLDGNDNYNKILTKSVNKTIVTNQDTRLNYTLNLAAITGTINKGQTFTDKLDDRLTYIGIVEGNELFNVSEKDNLLTITAKKDIPIGTDGSISFEVDTSKLIPGDSVSNKAYIQFNNGNFSSNTVTTKKIDGSVVLKKTNGAGKLLSGAQFNLLNGNNEVIDSGISNTDGEVTFHNLLPGNYQIIETKAPNGYELDTRPISFEVNNNSVTPILLEMENKLVKGALHIVKQDSASKQKLSGAEFKLVSEDGDIHTGLTDEKGELLFDNLAPGEYNLTEVKAPIGYELDQSIHKVTISGEKSDTVELTIDNKEIRGAAKLIKKDSQDGSLLKDVHFKLVDGQGNTVLDDLVTNEDGEITVSNLKIGNYAFVETKTQDGYILDESITPFEITDRNYTKNIELVKYNDKMLGSVQLEKLDEDNKKPISQTHFKLINSNTEEIISDLVTDQDGKLIINYLPIGEYSLIETKSNPDYIMNTSPVNFKITKENYSTTVKLVKYNKKKIETTGSNDSGADDNPNNSNDVNHSPDHDEQTHSALPSTGDIVGFSVLIGVILVMAGMLLMKRGRNPRA</sequence>
<proteinExistence type="inferred from homology"/>
<dbReference type="Gene3D" id="2.60.40.10">
    <property type="entry name" value="Immunoglobulins"/>
    <property type="match status" value="4"/>
</dbReference>
<reference evidence="7 8" key="1">
    <citation type="submission" date="2018-06" db="EMBL/GenBank/DDBJ databases">
        <authorList>
            <consortium name="Pathogen Informatics"/>
            <person name="Doyle S."/>
        </authorList>
    </citation>
    <scope>NUCLEOTIDE SEQUENCE [LARGE SCALE GENOMIC DNA]</scope>
    <source>
        <strain evidence="7 8">NCTC13940</strain>
    </source>
</reference>
<keyword evidence="5" id="KW-0812">Transmembrane</keyword>
<name>A0A2X3JBG2_9LIST</name>
<dbReference type="SUPFAM" id="SSF49478">
    <property type="entry name" value="Cna protein B-type domain"/>
    <property type="match status" value="4"/>
</dbReference>
<feature type="domain" description="SpaA-like prealbumin fold" evidence="6">
    <location>
        <begin position="449"/>
        <end position="535"/>
    </location>
</feature>
<evidence type="ECO:0000313" key="8">
    <source>
        <dbReference type="Proteomes" id="UP000250257"/>
    </source>
</evidence>
<feature type="compositionally biased region" description="Polar residues" evidence="4">
    <location>
        <begin position="544"/>
        <end position="563"/>
    </location>
</feature>
<keyword evidence="2" id="KW-0964">Secreted</keyword>
<dbReference type="Proteomes" id="UP000250257">
    <property type="component" value="Unassembled WGS sequence"/>
</dbReference>
<dbReference type="InterPro" id="IPR041033">
    <property type="entry name" value="SpaA_PFL_dom_1"/>
</dbReference>
<dbReference type="EMBL" id="UAWT01000022">
    <property type="protein sequence ID" value="SQC70419.1"/>
    <property type="molecule type" value="Genomic_DNA"/>
</dbReference>
<feature type="region of interest" description="Disordered" evidence="4">
    <location>
        <begin position="543"/>
        <end position="576"/>
    </location>
</feature>
<dbReference type="PANTHER" id="PTHR36108:SF13">
    <property type="entry name" value="COLOSSIN-B-RELATED"/>
    <property type="match status" value="1"/>
</dbReference>
<keyword evidence="5" id="KW-0472">Membrane</keyword>
<feature type="domain" description="SpaA-like prealbumin fold" evidence="6">
    <location>
        <begin position="357"/>
        <end position="441"/>
    </location>
</feature>
<dbReference type="InterPro" id="IPR013783">
    <property type="entry name" value="Ig-like_fold"/>
</dbReference>
<dbReference type="Pfam" id="PF17802">
    <property type="entry name" value="SpaA"/>
    <property type="match status" value="4"/>
</dbReference>
<comment type="similarity">
    <text evidence="1">Belongs to the serine-aspartate repeat-containing protein (SDr) family.</text>
</comment>
<evidence type="ECO:0000256" key="3">
    <source>
        <dbReference type="ARBA" id="ARBA00022729"/>
    </source>
</evidence>
<keyword evidence="3" id="KW-0732">Signal</keyword>
<dbReference type="AlphaFoldDB" id="A0A2X3JBG2"/>
<feature type="domain" description="SpaA-like prealbumin fold" evidence="6">
    <location>
        <begin position="265"/>
        <end position="351"/>
    </location>
</feature>
<evidence type="ECO:0000259" key="6">
    <source>
        <dbReference type="Pfam" id="PF17802"/>
    </source>
</evidence>
<organism evidence="7 8">
    <name type="scientific">Listeria fleischmannii subsp. fleischmannii</name>
    <dbReference type="NCBI Taxonomy" id="1671902"/>
    <lineage>
        <taxon>Bacteria</taxon>
        <taxon>Bacillati</taxon>
        <taxon>Bacillota</taxon>
        <taxon>Bacilli</taxon>
        <taxon>Bacillales</taxon>
        <taxon>Listeriaceae</taxon>
        <taxon>Listeria</taxon>
    </lineage>
</organism>
<keyword evidence="5" id="KW-1133">Transmembrane helix</keyword>